<gene>
    <name evidence="2" type="ORF">A3A77_01180</name>
</gene>
<dbReference type="Gene3D" id="2.70.70.10">
    <property type="entry name" value="Glucose Permease (Domain IIA)"/>
    <property type="match status" value="1"/>
</dbReference>
<evidence type="ECO:0000313" key="2">
    <source>
        <dbReference type="EMBL" id="OGY13892.1"/>
    </source>
</evidence>
<dbReference type="PANTHER" id="PTHR21666:SF270">
    <property type="entry name" value="MUREIN HYDROLASE ACTIVATOR ENVC"/>
    <property type="match status" value="1"/>
</dbReference>
<proteinExistence type="predicted"/>
<evidence type="ECO:0000313" key="3">
    <source>
        <dbReference type="Proteomes" id="UP000178659"/>
    </source>
</evidence>
<dbReference type="PANTHER" id="PTHR21666">
    <property type="entry name" value="PEPTIDASE-RELATED"/>
    <property type="match status" value="1"/>
</dbReference>
<dbReference type="Pfam" id="PF01551">
    <property type="entry name" value="Peptidase_M23"/>
    <property type="match status" value="1"/>
</dbReference>
<dbReference type="SUPFAM" id="SSF51261">
    <property type="entry name" value="Duplicated hybrid motif"/>
    <property type="match status" value="1"/>
</dbReference>
<dbReference type="AlphaFoldDB" id="A0A1G1VF97"/>
<dbReference type="CDD" id="cd12797">
    <property type="entry name" value="M23_peptidase"/>
    <property type="match status" value="1"/>
</dbReference>
<feature type="domain" description="M23ase beta-sheet core" evidence="1">
    <location>
        <begin position="73"/>
        <end position="168"/>
    </location>
</feature>
<dbReference type="InterPro" id="IPR050570">
    <property type="entry name" value="Cell_wall_metabolism_enzyme"/>
</dbReference>
<name>A0A1G1VF97_9BACT</name>
<protein>
    <recommendedName>
        <fullName evidence="1">M23ase beta-sheet core domain-containing protein</fullName>
    </recommendedName>
</protein>
<comment type="caution">
    <text evidence="2">The sequence shown here is derived from an EMBL/GenBank/DDBJ whole genome shotgun (WGS) entry which is preliminary data.</text>
</comment>
<accession>A0A1G1VF97</accession>
<organism evidence="2 3">
    <name type="scientific">Candidatus Blackburnbacteria bacterium RIFCSPLOWO2_01_FULL_40_20</name>
    <dbReference type="NCBI Taxonomy" id="1797519"/>
    <lineage>
        <taxon>Bacteria</taxon>
        <taxon>Candidatus Blackburniibacteriota</taxon>
    </lineage>
</organism>
<dbReference type="GO" id="GO:0004222">
    <property type="term" value="F:metalloendopeptidase activity"/>
    <property type="evidence" value="ECO:0007669"/>
    <property type="project" value="TreeGrafter"/>
</dbReference>
<dbReference type="EMBL" id="MHCC01000007">
    <property type="protein sequence ID" value="OGY13892.1"/>
    <property type="molecule type" value="Genomic_DNA"/>
</dbReference>
<reference evidence="2 3" key="1">
    <citation type="journal article" date="2016" name="Nat. Commun.">
        <title>Thousands of microbial genomes shed light on interconnected biogeochemical processes in an aquifer system.</title>
        <authorList>
            <person name="Anantharaman K."/>
            <person name="Brown C.T."/>
            <person name="Hug L.A."/>
            <person name="Sharon I."/>
            <person name="Castelle C.J."/>
            <person name="Probst A.J."/>
            <person name="Thomas B.C."/>
            <person name="Singh A."/>
            <person name="Wilkins M.J."/>
            <person name="Karaoz U."/>
            <person name="Brodie E.L."/>
            <person name="Williams K.H."/>
            <person name="Hubbard S.S."/>
            <person name="Banfield J.F."/>
        </authorList>
    </citation>
    <scope>NUCLEOTIDE SEQUENCE [LARGE SCALE GENOMIC DNA]</scope>
</reference>
<dbReference type="InterPro" id="IPR016047">
    <property type="entry name" value="M23ase_b-sheet_dom"/>
</dbReference>
<evidence type="ECO:0000259" key="1">
    <source>
        <dbReference type="Pfam" id="PF01551"/>
    </source>
</evidence>
<sequence length="178" mass="19307">MLERVNIKAILGGNLTLMVITTSLISHSSNASLAYSITDEKNVLPVVQAPLTTEVSLRLPLNTIKINQKYSWYHPGVDLGAKIGEPIYPIAKGTVEISEFSKFGYGNSIVITHANGLKSLYAHLSRIDVRPGDEVNPTNPIGLVGSTGRSTGPHLHLEVSQDEKRLNPLQYLGSVSSY</sequence>
<dbReference type="InterPro" id="IPR011055">
    <property type="entry name" value="Dup_hybrid_motif"/>
</dbReference>
<dbReference type="Proteomes" id="UP000178659">
    <property type="component" value="Unassembled WGS sequence"/>
</dbReference>